<keyword evidence="1" id="KW-1133">Transmembrane helix</keyword>
<evidence type="ECO:0000313" key="2">
    <source>
        <dbReference type="EMBL" id="KGO89300.1"/>
    </source>
</evidence>
<dbReference type="RefSeq" id="WP_026981417.1">
    <property type="nucleotide sequence ID" value="NZ_JRLW01000009.1"/>
</dbReference>
<gene>
    <name evidence="2" type="ORF">Q764_07935</name>
</gene>
<dbReference type="Proteomes" id="UP000030121">
    <property type="component" value="Unassembled WGS sequence"/>
</dbReference>
<dbReference type="STRING" id="1121899.GCA_000430025_00408"/>
<dbReference type="OrthoDB" id="671850at2"/>
<feature type="transmembrane region" description="Helical" evidence="1">
    <location>
        <begin position="192"/>
        <end position="216"/>
    </location>
</feature>
<dbReference type="Pfam" id="PF04134">
    <property type="entry name" value="DCC1-like"/>
    <property type="match status" value="1"/>
</dbReference>
<keyword evidence="3" id="KW-1185">Reference proteome</keyword>
<proteinExistence type="predicted"/>
<accession>A0A0A2MLZ2</accession>
<feature type="transmembrane region" description="Helical" evidence="1">
    <location>
        <begin position="251"/>
        <end position="271"/>
    </location>
</feature>
<dbReference type="InterPro" id="IPR007263">
    <property type="entry name" value="DCC1-like"/>
</dbReference>
<keyword evidence="1" id="KW-0812">Transmembrane</keyword>
<feature type="transmembrane region" description="Helical" evidence="1">
    <location>
        <begin position="165"/>
        <end position="185"/>
    </location>
</feature>
<sequence length="273" mass="31422">MKTLENQTILYDEDCPLCQAYTSAFVKTGMLDKNGRKPYCNIGETEQEFIDTERAANEIALVDYQAKTVLYGIESLLKIIGNSFPWIEKIGHLAPVNYFLKKTYSFISYNRKVIMPSVVRENQTVKCEPTFNHSYRITYLILAVLVTTLVLFECSKLLPQLPESSIWREFSLAVGQIGFQSLFLIRSDRKKLLTYLGNMMTVSLFGSLLLLPIIIASKFTTLSGNLILIWFGITVMLMLKEHFRRITLLKLPVYLTPTWVLYRIIALFIILNF</sequence>
<organism evidence="2 3">
    <name type="scientific">Flavobacterium suncheonense GH29-5 = DSM 17707</name>
    <dbReference type="NCBI Taxonomy" id="1121899"/>
    <lineage>
        <taxon>Bacteria</taxon>
        <taxon>Pseudomonadati</taxon>
        <taxon>Bacteroidota</taxon>
        <taxon>Flavobacteriia</taxon>
        <taxon>Flavobacteriales</taxon>
        <taxon>Flavobacteriaceae</taxon>
        <taxon>Flavobacterium</taxon>
    </lineage>
</organism>
<dbReference type="AlphaFoldDB" id="A0A0A2MLZ2"/>
<feature type="transmembrane region" description="Helical" evidence="1">
    <location>
        <begin position="139"/>
        <end position="159"/>
    </location>
</feature>
<protein>
    <recommendedName>
        <fullName evidence="4">DUF393 domain-containing protein</fullName>
    </recommendedName>
</protein>
<comment type="caution">
    <text evidence="2">The sequence shown here is derived from an EMBL/GenBank/DDBJ whole genome shotgun (WGS) entry which is preliminary data.</text>
</comment>
<dbReference type="GO" id="GO:0015035">
    <property type="term" value="F:protein-disulfide reductase activity"/>
    <property type="evidence" value="ECO:0007669"/>
    <property type="project" value="InterPro"/>
</dbReference>
<keyword evidence="1" id="KW-0472">Membrane</keyword>
<feature type="transmembrane region" description="Helical" evidence="1">
    <location>
        <begin position="222"/>
        <end position="239"/>
    </location>
</feature>
<evidence type="ECO:0008006" key="4">
    <source>
        <dbReference type="Google" id="ProtNLM"/>
    </source>
</evidence>
<dbReference type="EMBL" id="JRLW01000009">
    <property type="protein sequence ID" value="KGO89300.1"/>
    <property type="molecule type" value="Genomic_DNA"/>
</dbReference>
<reference evidence="2 3" key="1">
    <citation type="submission" date="2013-09" db="EMBL/GenBank/DDBJ databases">
        <authorList>
            <person name="Zeng Z."/>
            <person name="Chen C."/>
        </authorList>
    </citation>
    <scope>NUCLEOTIDE SEQUENCE [LARGE SCALE GENOMIC DNA]</scope>
    <source>
        <strain evidence="2 3">GH29-5</strain>
    </source>
</reference>
<name>A0A0A2MLZ2_9FLAO</name>
<evidence type="ECO:0000313" key="3">
    <source>
        <dbReference type="Proteomes" id="UP000030121"/>
    </source>
</evidence>
<dbReference type="eggNOG" id="COG3011">
    <property type="taxonomic scope" value="Bacteria"/>
</dbReference>
<evidence type="ECO:0000256" key="1">
    <source>
        <dbReference type="SAM" id="Phobius"/>
    </source>
</evidence>